<gene>
    <name evidence="1" type="ORF">LTR37_014463</name>
</gene>
<comment type="caution">
    <text evidence="1">The sequence shown here is derived from an EMBL/GenBank/DDBJ whole genome shotgun (WGS) entry which is preliminary data.</text>
</comment>
<sequence>MPTPAPNGVPPPPSNIAAPSGPGPLPGPLPPNAPLITVGGQQFHGSYVDGQTLAANTRQGGEYTIGGQILTRGGEVTYRGAQYSLASNGRTLVVDGEATAIEGGGGGYRPNFRTAGGYSSYSSFPASSSGYYGSSSVYGSSSAGPTQPRTTRALTSTGGGSRATSSVAAASTSSNPGPVPANSSAAILALSGAFGSFGRCCVLALTLLALVL</sequence>
<accession>A0ACC3MV88</accession>
<reference evidence="1" key="1">
    <citation type="submission" date="2023-07" db="EMBL/GenBank/DDBJ databases">
        <title>Black Yeasts Isolated from many extreme environments.</title>
        <authorList>
            <person name="Coleine C."/>
            <person name="Stajich J.E."/>
            <person name="Selbmann L."/>
        </authorList>
    </citation>
    <scope>NUCLEOTIDE SEQUENCE</scope>
    <source>
        <strain evidence="1">CCFEE 5714</strain>
    </source>
</reference>
<protein>
    <submittedName>
        <fullName evidence="1">Uncharacterized protein</fullName>
    </submittedName>
</protein>
<keyword evidence="2" id="KW-1185">Reference proteome</keyword>
<evidence type="ECO:0000313" key="1">
    <source>
        <dbReference type="EMBL" id="KAK3703473.1"/>
    </source>
</evidence>
<name>A0ACC3MV88_9PEZI</name>
<dbReference type="EMBL" id="JAUTXU010000151">
    <property type="protein sequence ID" value="KAK3703473.1"/>
    <property type="molecule type" value="Genomic_DNA"/>
</dbReference>
<proteinExistence type="predicted"/>
<organism evidence="1 2">
    <name type="scientific">Vermiconidia calcicola</name>
    <dbReference type="NCBI Taxonomy" id="1690605"/>
    <lineage>
        <taxon>Eukaryota</taxon>
        <taxon>Fungi</taxon>
        <taxon>Dikarya</taxon>
        <taxon>Ascomycota</taxon>
        <taxon>Pezizomycotina</taxon>
        <taxon>Dothideomycetes</taxon>
        <taxon>Dothideomycetidae</taxon>
        <taxon>Mycosphaerellales</taxon>
        <taxon>Extremaceae</taxon>
        <taxon>Vermiconidia</taxon>
    </lineage>
</organism>
<evidence type="ECO:0000313" key="2">
    <source>
        <dbReference type="Proteomes" id="UP001281147"/>
    </source>
</evidence>
<dbReference type="Proteomes" id="UP001281147">
    <property type="component" value="Unassembled WGS sequence"/>
</dbReference>